<reference evidence="1" key="1">
    <citation type="submission" date="2022-12" db="EMBL/GenBank/DDBJ databases">
        <authorList>
            <person name="Bing R.G."/>
            <person name="Willard D.J."/>
            <person name="Manesh M.J.H."/>
            <person name="Laemthong T."/>
            <person name="Crosby J.R."/>
            <person name="Kelly R.M."/>
        </authorList>
    </citation>
    <scope>NUCLEOTIDE SEQUENCE</scope>
    <source>
        <strain evidence="1">DSM 8991</strain>
    </source>
</reference>
<protein>
    <submittedName>
        <fullName evidence="1">Uncharacterized protein</fullName>
    </submittedName>
</protein>
<sequence length="63" mass="7556">MYNYSLFWTVLKIPEEGWTFGDGTDLSLYFQLLFSQLNEVAEEIVDDYDCEIAILYFGHEWYN</sequence>
<proteinExistence type="predicted"/>
<evidence type="ECO:0000313" key="1">
    <source>
        <dbReference type="EMBL" id="WAM31622.1"/>
    </source>
</evidence>
<dbReference type="RefSeq" id="WP_045165991.1">
    <property type="nucleotide sequence ID" value="NZ_CP113864.1"/>
</dbReference>
<gene>
    <name evidence="1" type="ORF">OTJ99_000048</name>
</gene>
<dbReference type="EMBL" id="CP113864">
    <property type="protein sequence ID" value="WAM31622.1"/>
    <property type="molecule type" value="Genomic_DNA"/>
</dbReference>
<keyword evidence="2" id="KW-1185">Reference proteome</keyword>
<accession>A0ABY7BIC6</accession>
<organism evidence="1 2">
    <name type="scientific">Caldicellulosiruptor naganoensis</name>
    <dbReference type="NCBI Taxonomy" id="29324"/>
    <lineage>
        <taxon>Bacteria</taxon>
        <taxon>Bacillati</taxon>
        <taxon>Bacillota</taxon>
        <taxon>Bacillota incertae sedis</taxon>
        <taxon>Caldicellulosiruptorales</taxon>
        <taxon>Caldicellulosiruptoraceae</taxon>
        <taxon>Caldicellulosiruptor</taxon>
    </lineage>
</organism>
<evidence type="ECO:0000313" key="2">
    <source>
        <dbReference type="Proteomes" id="UP001164745"/>
    </source>
</evidence>
<dbReference type="Proteomes" id="UP001164745">
    <property type="component" value="Chromosome"/>
</dbReference>
<name>A0ABY7BIC6_9FIRM</name>